<dbReference type="EMBL" id="DSFP01000010">
    <property type="protein sequence ID" value="HEW45145.1"/>
    <property type="molecule type" value="Genomic_DNA"/>
</dbReference>
<sequence length="119" mass="13724">MLADWIQRLREASKDRAVLVEGKRDKQALSKLGIKNVFTLEGKRFADLPDLLEGYSEVILLFDLDKHGERIKEKVKTLLGSQGYILIEEFREELRAMGILYVEDIYGEKLRIDRLANTG</sequence>
<dbReference type="PANTHER" id="PTHR39964">
    <property type="entry name" value="UPF0292 PROTEIN TK1411"/>
    <property type="match status" value="1"/>
</dbReference>
<proteinExistence type="predicted"/>
<dbReference type="PROSITE" id="PS50880">
    <property type="entry name" value="TOPRIM"/>
    <property type="match status" value="1"/>
</dbReference>
<evidence type="ECO:0000313" key="4">
    <source>
        <dbReference type="EMBL" id="HEW46353.1"/>
    </source>
</evidence>
<dbReference type="Pfam" id="PF01751">
    <property type="entry name" value="Toprim"/>
    <property type="match status" value="1"/>
</dbReference>
<gene>
    <name evidence="2" type="ORF">ENO47_00030</name>
    <name evidence="3" type="ORF">ENO47_00485</name>
    <name evidence="4" type="ORF">ENO47_06795</name>
</gene>
<dbReference type="EMBL" id="DSFP01000001">
    <property type="protein sequence ID" value="HEW45055.1"/>
    <property type="molecule type" value="Genomic_DNA"/>
</dbReference>
<evidence type="ECO:0000313" key="3">
    <source>
        <dbReference type="EMBL" id="HEW45145.1"/>
    </source>
</evidence>
<comment type="caution">
    <text evidence="2">The sequence shown here is derived from an EMBL/GenBank/DDBJ whole genome shotgun (WGS) entry which is preliminary data.</text>
</comment>
<evidence type="ECO:0000259" key="1">
    <source>
        <dbReference type="PROSITE" id="PS50880"/>
    </source>
</evidence>
<dbReference type="InterPro" id="IPR006171">
    <property type="entry name" value="TOPRIM_dom"/>
</dbReference>
<dbReference type="PANTHER" id="PTHR39964:SF2">
    <property type="entry name" value="UPF0292 PROTEIN MJ1624"/>
    <property type="match status" value="1"/>
</dbReference>
<accession>A0A7C2VEH9</accession>
<reference evidence="2" key="1">
    <citation type="journal article" date="2020" name="mSystems">
        <title>Genome- and Community-Level Interaction Insights into Carbon Utilization and Element Cycling Functions of Hydrothermarchaeota in Hydrothermal Sediment.</title>
        <authorList>
            <person name="Zhou Z."/>
            <person name="Liu Y."/>
            <person name="Xu W."/>
            <person name="Pan J."/>
            <person name="Luo Z.H."/>
            <person name="Li M."/>
        </authorList>
    </citation>
    <scope>NUCLEOTIDE SEQUENCE [LARGE SCALE GENOMIC DNA]</scope>
    <source>
        <strain evidence="2">SpSt-132</strain>
    </source>
</reference>
<organism evidence="2">
    <name type="scientific">Hydrogenobacter sp</name>
    <dbReference type="NCBI Taxonomy" id="2152829"/>
    <lineage>
        <taxon>Bacteria</taxon>
        <taxon>Pseudomonadati</taxon>
        <taxon>Aquificota</taxon>
        <taxon>Aquificia</taxon>
        <taxon>Aquificales</taxon>
        <taxon>Aquificaceae</taxon>
        <taxon>Hydrogenobacter</taxon>
    </lineage>
</organism>
<dbReference type="AlphaFoldDB" id="A0A7C2VEH9"/>
<dbReference type="SUPFAM" id="SSF110455">
    <property type="entry name" value="Toprim domain"/>
    <property type="match status" value="1"/>
</dbReference>
<name>A0A7C2VEH9_9AQUI</name>
<feature type="domain" description="Toprim" evidence="1">
    <location>
        <begin position="15"/>
        <end position="94"/>
    </location>
</feature>
<dbReference type="Gene3D" id="3.40.1360.10">
    <property type="match status" value="1"/>
</dbReference>
<dbReference type="CDD" id="cd00188">
    <property type="entry name" value="TOPRIM"/>
    <property type="match status" value="1"/>
</dbReference>
<evidence type="ECO:0000313" key="2">
    <source>
        <dbReference type="EMBL" id="HEW45055.1"/>
    </source>
</evidence>
<dbReference type="SMART" id="SM00493">
    <property type="entry name" value="TOPRIM"/>
    <property type="match status" value="1"/>
</dbReference>
<protein>
    <submittedName>
        <fullName evidence="2">Toprim domain-containing protein</fullName>
    </submittedName>
</protein>
<dbReference type="EMBL" id="DSFP01000060">
    <property type="protein sequence ID" value="HEW46353.1"/>
    <property type="molecule type" value="Genomic_DNA"/>
</dbReference>